<dbReference type="InterPro" id="IPR028082">
    <property type="entry name" value="Peripla_BP_I"/>
</dbReference>
<dbReference type="RefSeq" id="WP_165641468.1">
    <property type="nucleotide sequence ID" value="NZ_JAAITT010000012.1"/>
</dbReference>
<evidence type="ECO:0000256" key="5">
    <source>
        <dbReference type="ARBA" id="ARBA00023136"/>
    </source>
</evidence>
<dbReference type="Pfam" id="PF02608">
    <property type="entry name" value="Bmp"/>
    <property type="match status" value="1"/>
</dbReference>
<evidence type="ECO:0000256" key="7">
    <source>
        <dbReference type="SAM" id="MobiDB-lite"/>
    </source>
</evidence>
<organism evidence="10 13">
    <name type="scientific">Enterocloster aldenensis</name>
    <dbReference type="NCBI Taxonomy" id="358742"/>
    <lineage>
        <taxon>Bacteria</taxon>
        <taxon>Bacillati</taxon>
        <taxon>Bacillota</taxon>
        <taxon>Clostridia</taxon>
        <taxon>Lachnospirales</taxon>
        <taxon>Lachnospiraceae</taxon>
        <taxon>Enterocloster</taxon>
    </lineage>
</organism>
<dbReference type="InterPro" id="IPR003760">
    <property type="entry name" value="PnrA-like"/>
</dbReference>
<evidence type="ECO:0000313" key="13">
    <source>
        <dbReference type="Proteomes" id="UP001299608"/>
    </source>
</evidence>
<keyword evidence="5" id="KW-0472">Membrane</keyword>
<feature type="chain" id="PRO_5043935696" evidence="8">
    <location>
        <begin position="27"/>
        <end position="359"/>
    </location>
</feature>
<evidence type="ECO:0000313" key="12">
    <source>
        <dbReference type="Proteomes" id="UP000669239"/>
    </source>
</evidence>
<accession>A0AAW5BLS3</accession>
<evidence type="ECO:0000313" key="11">
    <source>
        <dbReference type="EMBL" id="NSJ49066.1"/>
    </source>
</evidence>
<dbReference type="CDD" id="cd06304">
    <property type="entry name" value="PBP1_BmpA_Med_PnrA-like"/>
    <property type="match status" value="1"/>
</dbReference>
<dbReference type="PANTHER" id="PTHR34296:SF2">
    <property type="entry name" value="ABC TRANSPORTER GUANOSINE-BINDING PROTEIN NUPN"/>
    <property type="match status" value="1"/>
</dbReference>
<keyword evidence="4 8" id="KW-0732">Signal</keyword>
<evidence type="ECO:0000313" key="10">
    <source>
        <dbReference type="EMBL" id="MCG4745190.1"/>
    </source>
</evidence>
<feature type="signal peptide" evidence="8">
    <location>
        <begin position="1"/>
        <end position="26"/>
    </location>
</feature>
<evidence type="ECO:0000256" key="2">
    <source>
        <dbReference type="ARBA" id="ARBA00008610"/>
    </source>
</evidence>
<dbReference type="SUPFAM" id="SSF53822">
    <property type="entry name" value="Periplasmic binding protein-like I"/>
    <property type="match status" value="1"/>
</dbReference>
<dbReference type="Proteomes" id="UP001299608">
    <property type="component" value="Unassembled WGS sequence"/>
</dbReference>
<gene>
    <name evidence="11" type="ORF">G5B36_10185</name>
    <name evidence="10" type="ORF">L0N08_07190</name>
</gene>
<evidence type="ECO:0000259" key="9">
    <source>
        <dbReference type="Pfam" id="PF02608"/>
    </source>
</evidence>
<comment type="similarity">
    <text evidence="2">Belongs to the BMP lipoprotein family.</text>
</comment>
<comment type="subcellular location">
    <subcellularLocation>
        <location evidence="1">Cell membrane</location>
        <topology evidence="1">Lipid-anchor</topology>
    </subcellularLocation>
</comment>
<evidence type="ECO:0000256" key="4">
    <source>
        <dbReference type="ARBA" id="ARBA00022729"/>
    </source>
</evidence>
<feature type="region of interest" description="Disordered" evidence="7">
    <location>
        <begin position="35"/>
        <end position="55"/>
    </location>
</feature>
<dbReference type="PROSITE" id="PS51257">
    <property type="entry name" value="PROKAR_LIPOPROTEIN"/>
    <property type="match status" value="1"/>
</dbReference>
<dbReference type="AlphaFoldDB" id="A0AAW5BLS3"/>
<dbReference type="EMBL" id="JAKNGE010000007">
    <property type="protein sequence ID" value="MCG4745190.1"/>
    <property type="molecule type" value="Genomic_DNA"/>
</dbReference>
<evidence type="ECO:0000256" key="1">
    <source>
        <dbReference type="ARBA" id="ARBA00004193"/>
    </source>
</evidence>
<evidence type="ECO:0000256" key="3">
    <source>
        <dbReference type="ARBA" id="ARBA00022475"/>
    </source>
</evidence>
<keyword evidence="12" id="KW-1185">Reference proteome</keyword>
<keyword evidence="6" id="KW-0449">Lipoprotein</keyword>
<name>A0AAW5BLS3_9FIRM</name>
<evidence type="ECO:0000256" key="6">
    <source>
        <dbReference type="ARBA" id="ARBA00023288"/>
    </source>
</evidence>
<dbReference type="PANTHER" id="PTHR34296">
    <property type="entry name" value="TRANSCRIPTIONAL ACTIVATOR PROTEIN MED"/>
    <property type="match status" value="1"/>
</dbReference>
<protein>
    <submittedName>
        <fullName evidence="11">BMP family ABC transporter substrate-binding protein</fullName>
    </submittedName>
    <submittedName>
        <fullName evidence="10">BMP family protein</fullName>
    </submittedName>
</protein>
<sequence length="359" mass="38113">MKKNRRILPILLCAAMAVSVMTGCKAKTEETAKAAEGAKTGQSEAAGTEGTGEKAPAGEVSKIAILLPGFITDKSWNQGAYEGLKELESQGYGIAYTEDVQAADMESTFRSYCEEDYDFVIGHGVQYGDACVRVAEDYPEKYFFITGNPPEGEETPGNIAFYDYKEYEGAYVCGVLAAVQSESGVIGYIGGGDNTTQASDKNAFVEGAKEARPDVEVKTVITGTFNDSSKGKETALAMIEQGVDVILQTCDETGLGAFEACEENGVFCIGYTSDQASLVKDDLCLTSLMVSIPTMITSQIDIIKSGEFGGLENPGLKEGVISIAPYSSKVTKEAAAAADQAREKIISGEIVLTPDYNSN</sequence>
<dbReference type="Proteomes" id="UP000669239">
    <property type="component" value="Unassembled WGS sequence"/>
</dbReference>
<dbReference type="Gene3D" id="3.40.50.2300">
    <property type="match status" value="2"/>
</dbReference>
<evidence type="ECO:0000256" key="8">
    <source>
        <dbReference type="SAM" id="SignalP"/>
    </source>
</evidence>
<dbReference type="GO" id="GO:0005886">
    <property type="term" value="C:plasma membrane"/>
    <property type="evidence" value="ECO:0007669"/>
    <property type="project" value="UniProtKB-SubCell"/>
</dbReference>
<reference evidence="10" key="3">
    <citation type="submission" date="2022-01" db="EMBL/GenBank/DDBJ databases">
        <title>Collection of gut derived symbiotic bacterial strains cultured from healthy donors.</title>
        <authorList>
            <person name="Lin H."/>
            <person name="Kohout C."/>
            <person name="Waligurski E."/>
            <person name="Pamer E.G."/>
        </authorList>
    </citation>
    <scope>NUCLEOTIDE SEQUENCE</scope>
    <source>
        <strain evidence="10">DFI.6.55</strain>
    </source>
</reference>
<comment type="caution">
    <text evidence="10">The sequence shown here is derived from an EMBL/GenBank/DDBJ whole genome shotgun (WGS) entry which is preliminary data.</text>
</comment>
<reference evidence="11 12" key="1">
    <citation type="journal article" date="2020" name="Cell Host Microbe">
        <title>Functional and Genomic Variation between Human-Derived Isolates of Lachnospiraceae Reveals Inter- and Intra-Species Diversity.</title>
        <authorList>
            <person name="Sorbara M.T."/>
            <person name="Littmann E.R."/>
            <person name="Fontana E."/>
            <person name="Moody T.U."/>
            <person name="Kohout C.E."/>
            <person name="Gjonbalaj M."/>
            <person name="Eaton V."/>
            <person name="Seok R."/>
            <person name="Leiner I.M."/>
            <person name="Pamer E.G."/>
        </authorList>
    </citation>
    <scope>NUCLEOTIDE SEQUENCE [LARGE SCALE GENOMIC DNA]</scope>
    <source>
        <strain evidence="11 12">MSK.1.17</strain>
    </source>
</reference>
<feature type="domain" description="ABC transporter substrate-binding protein PnrA-like" evidence="9">
    <location>
        <begin position="61"/>
        <end position="352"/>
    </location>
</feature>
<proteinExistence type="inferred from homology"/>
<dbReference type="EMBL" id="JAAITT010000012">
    <property type="protein sequence ID" value="NSJ49066.1"/>
    <property type="molecule type" value="Genomic_DNA"/>
</dbReference>
<reference evidence="11" key="2">
    <citation type="submission" date="2020-02" db="EMBL/GenBank/DDBJ databases">
        <authorList>
            <person name="Littmann E."/>
            <person name="Sorbara M."/>
        </authorList>
    </citation>
    <scope>NUCLEOTIDE SEQUENCE</scope>
    <source>
        <strain evidence="11">MSK.1.17</strain>
    </source>
</reference>
<dbReference type="InterPro" id="IPR050957">
    <property type="entry name" value="BMP_lipoprotein"/>
</dbReference>
<keyword evidence="3" id="KW-1003">Cell membrane</keyword>